<dbReference type="InterPro" id="IPR013249">
    <property type="entry name" value="RNA_pol_sigma70_r4_t2"/>
</dbReference>
<dbReference type="InterPro" id="IPR007627">
    <property type="entry name" value="RNA_pol_sigma70_r2"/>
</dbReference>
<keyword evidence="5" id="KW-0804">Transcription</keyword>
<dbReference type="InterPro" id="IPR036388">
    <property type="entry name" value="WH-like_DNA-bd_sf"/>
</dbReference>
<evidence type="ECO:0000256" key="2">
    <source>
        <dbReference type="ARBA" id="ARBA00023015"/>
    </source>
</evidence>
<gene>
    <name evidence="8" type="ORF">SAMN05421812_11554</name>
</gene>
<evidence type="ECO:0000256" key="5">
    <source>
        <dbReference type="ARBA" id="ARBA00023163"/>
    </source>
</evidence>
<evidence type="ECO:0000256" key="3">
    <source>
        <dbReference type="ARBA" id="ARBA00023082"/>
    </source>
</evidence>
<dbReference type="OrthoDB" id="3692620at2"/>
<dbReference type="InterPro" id="IPR013324">
    <property type="entry name" value="RNA_pol_sigma_r3/r4-like"/>
</dbReference>
<keyword evidence="4" id="KW-0238">DNA-binding</keyword>
<evidence type="ECO:0000259" key="7">
    <source>
        <dbReference type="Pfam" id="PF08281"/>
    </source>
</evidence>
<feature type="domain" description="RNA polymerase sigma factor 70 region 4 type 2" evidence="7">
    <location>
        <begin position="102"/>
        <end position="154"/>
    </location>
</feature>
<proteinExistence type="inferred from homology"/>
<evidence type="ECO:0000256" key="4">
    <source>
        <dbReference type="ARBA" id="ARBA00023125"/>
    </source>
</evidence>
<dbReference type="InterPro" id="IPR013325">
    <property type="entry name" value="RNA_pol_sigma_r2"/>
</dbReference>
<dbReference type="CDD" id="cd06171">
    <property type="entry name" value="Sigma70_r4"/>
    <property type="match status" value="1"/>
</dbReference>
<dbReference type="InterPro" id="IPR014325">
    <property type="entry name" value="RNA_pol_sigma-E_actinobac"/>
</dbReference>
<dbReference type="AlphaFoldDB" id="A0A239P8D7"/>
<feature type="domain" description="RNA polymerase sigma-70 region 2" evidence="6">
    <location>
        <begin position="11"/>
        <end position="78"/>
    </location>
</feature>
<dbReference type="GO" id="GO:0016987">
    <property type="term" value="F:sigma factor activity"/>
    <property type="evidence" value="ECO:0007669"/>
    <property type="project" value="UniProtKB-KW"/>
</dbReference>
<evidence type="ECO:0000313" key="9">
    <source>
        <dbReference type="Proteomes" id="UP000198362"/>
    </source>
</evidence>
<keyword evidence="3" id="KW-0731">Sigma factor</keyword>
<dbReference type="NCBIfam" id="TIGR02937">
    <property type="entry name" value="sigma70-ECF"/>
    <property type="match status" value="1"/>
</dbReference>
<dbReference type="Gene3D" id="1.10.10.10">
    <property type="entry name" value="Winged helix-like DNA-binding domain superfamily/Winged helix DNA-binding domain"/>
    <property type="match status" value="1"/>
</dbReference>
<dbReference type="PANTHER" id="PTHR43133">
    <property type="entry name" value="RNA POLYMERASE ECF-TYPE SIGMA FACTO"/>
    <property type="match status" value="1"/>
</dbReference>
<keyword evidence="2" id="KW-0805">Transcription regulation</keyword>
<evidence type="ECO:0000313" key="8">
    <source>
        <dbReference type="EMBL" id="SNT63316.1"/>
    </source>
</evidence>
<dbReference type="SUPFAM" id="SSF88946">
    <property type="entry name" value="Sigma2 domain of RNA polymerase sigma factors"/>
    <property type="match status" value="1"/>
</dbReference>
<protein>
    <submittedName>
        <fullName evidence="8">RNA polymerase sigma-70 factor, sigma-E family</fullName>
    </submittedName>
</protein>
<dbReference type="InterPro" id="IPR039425">
    <property type="entry name" value="RNA_pol_sigma-70-like"/>
</dbReference>
<dbReference type="SUPFAM" id="SSF88659">
    <property type="entry name" value="Sigma3 and sigma4 domains of RNA polymerase sigma factors"/>
    <property type="match status" value="1"/>
</dbReference>
<keyword evidence="9" id="KW-1185">Reference proteome</keyword>
<dbReference type="Pfam" id="PF04542">
    <property type="entry name" value="Sigma70_r2"/>
    <property type="match status" value="1"/>
</dbReference>
<comment type="similarity">
    <text evidence="1">Belongs to the sigma-70 factor family. ECF subfamily.</text>
</comment>
<dbReference type="PANTHER" id="PTHR43133:SF50">
    <property type="entry name" value="ECF RNA POLYMERASE SIGMA FACTOR SIGM"/>
    <property type="match status" value="1"/>
</dbReference>
<accession>A0A239P8D7</accession>
<dbReference type="GO" id="GO:0006352">
    <property type="term" value="P:DNA-templated transcription initiation"/>
    <property type="evidence" value="ECO:0007669"/>
    <property type="project" value="InterPro"/>
</dbReference>
<dbReference type="RefSeq" id="WP_089254025.1">
    <property type="nucleotide sequence ID" value="NZ_FZPH01000015.1"/>
</dbReference>
<dbReference type="Pfam" id="PF08281">
    <property type="entry name" value="Sigma70_r4_2"/>
    <property type="match status" value="1"/>
</dbReference>
<dbReference type="EMBL" id="FZPH01000015">
    <property type="protein sequence ID" value="SNT63316.1"/>
    <property type="molecule type" value="Genomic_DNA"/>
</dbReference>
<sequence>MAEPESFEDFVRGCSRQLFRVACLLTGGDTHRAEDLVADALARTYLAWPRVRSGDAFGYARRTLVNLHTDWWRRLRRRELVTSHPPERASAADHGGDLATRDSIMRSLRTLTHRERAVVVLRYFLDRTERDTAAELGVSVGTVKSTNARALKKLRVSPELTARTGRV</sequence>
<evidence type="ECO:0000256" key="1">
    <source>
        <dbReference type="ARBA" id="ARBA00010641"/>
    </source>
</evidence>
<dbReference type="NCBIfam" id="TIGR02983">
    <property type="entry name" value="SigE-fam_strep"/>
    <property type="match status" value="1"/>
</dbReference>
<dbReference type="GO" id="GO:0003677">
    <property type="term" value="F:DNA binding"/>
    <property type="evidence" value="ECO:0007669"/>
    <property type="project" value="UniProtKB-KW"/>
</dbReference>
<organism evidence="8 9">
    <name type="scientific">Asanoa hainanensis</name>
    <dbReference type="NCBI Taxonomy" id="560556"/>
    <lineage>
        <taxon>Bacteria</taxon>
        <taxon>Bacillati</taxon>
        <taxon>Actinomycetota</taxon>
        <taxon>Actinomycetes</taxon>
        <taxon>Micromonosporales</taxon>
        <taxon>Micromonosporaceae</taxon>
        <taxon>Asanoa</taxon>
    </lineage>
</organism>
<evidence type="ECO:0000259" key="6">
    <source>
        <dbReference type="Pfam" id="PF04542"/>
    </source>
</evidence>
<dbReference type="Proteomes" id="UP000198362">
    <property type="component" value="Unassembled WGS sequence"/>
</dbReference>
<reference evidence="8 9" key="1">
    <citation type="submission" date="2017-06" db="EMBL/GenBank/DDBJ databases">
        <authorList>
            <person name="Kim H.J."/>
            <person name="Triplett B.A."/>
        </authorList>
    </citation>
    <scope>NUCLEOTIDE SEQUENCE [LARGE SCALE GENOMIC DNA]</scope>
    <source>
        <strain evidence="8 9">CGMCC 4.5593</strain>
    </source>
</reference>
<name>A0A239P8D7_9ACTN</name>
<dbReference type="InterPro" id="IPR014284">
    <property type="entry name" value="RNA_pol_sigma-70_dom"/>
</dbReference>
<dbReference type="Gene3D" id="1.10.1740.10">
    <property type="match status" value="1"/>
</dbReference>